<keyword evidence="2" id="KW-1185">Reference proteome</keyword>
<dbReference type="EMBL" id="ML208316">
    <property type="protein sequence ID" value="TFK70273.1"/>
    <property type="molecule type" value="Genomic_DNA"/>
</dbReference>
<dbReference type="Proteomes" id="UP000308600">
    <property type="component" value="Unassembled WGS sequence"/>
</dbReference>
<accession>A0ACD3AX03</accession>
<protein>
    <submittedName>
        <fullName evidence="1">Uncharacterized protein</fullName>
    </submittedName>
</protein>
<organism evidence="1 2">
    <name type="scientific">Pluteus cervinus</name>
    <dbReference type="NCBI Taxonomy" id="181527"/>
    <lineage>
        <taxon>Eukaryota</taxon>
        <taxon>Fungi</taxon>
        <taxon>Dikarya</taxon>
        <taxon>Basidiomycota</taxon>
        <taxon>Agaricomycotina</taxon>
        <taxon>Agaricomycetes</taxon>
        <taxon>Agaricomycetidae</taxon>
        <taxon>Agaricales</taxon>
        <taxon>Pluteineae</taxon>
        <taxon>Pluteaceae</taxon>
        <taxon>Pluteus</taxon>
    </lineage>
</organism>
<reference evidence="1 2" key="1">
    <citation type="journal article" date="2019" name="Nat. Ecol. Evol.">
        <title>Megaphylogeny resolves global patterns of mushroom evolution.</title>
        <authorList>
            <person name="Varga T."/>
            <person name="Krizsan K."/>
            <person name="Foldi C."/>
            <person name="Dima B."/>
            <person name="Sanchez-Garcia M."/>
            <person name="Sanchez-Ramirez S."/>
            <person name="Szollosi G.J."/>
            <person name="Szarkandi J.G."/>
            <person name="Papp V."/>
            <person name="Albert L."/>
            <person name="Andreopoulos W."/>
            <person name="Angelini C."/>
            <person name="Antonin V."/>
            <person name="Barry K.W."/>
            <person name="Bougher N.L."/>
            <person name="Buchanan P."/>
            <person name="Buyck B."/>
            <person name="Bense V."/>
            <person name="Catcheside P."/>
            <person name="Chovatia M."/>
            <person name="Cooper J."/>
            <person name="Damon W."/>
            <person name="Desjardin D."/>
            <person name="Finy P."/>
            <person name="Geml J."/>
            <person name="Haridas S."/>
            <person name="Hughes K."/>
            <person name="Justo A."/>
            <person name="Karasinski D."/>
            <person name="Kautmanova I."/>
            <person name="Kiss B."/>
            <person name="Kocsube S."/>
            <person name="Kotiranta H."/>
            <person name="LaButti K.M."/>
            <person name="Lechner B.E."/>
            <person name="Liimatainen K."/>
            <person name="Lipzen A."/>
            <person name="Lukacs Z."/>
            <person name="Mihaltcheva S."/>
            <person name="Morgado L.N."/>
            <person name="Niskanen T."/>
            <person name="Noordeloos M.E."/>
            <person name="Ohm R.A."/>
            <person name="Ortiz-Santana B."/>
            <person name="Ovrebo C."/>
            <person name="Racz N."/>
            <person name="Riley R."/>
            <person name="Savchenko A."/>
            <person name="Shiryaev A."/>
            <person name="Soop K."/>
            <person name="Spirin V."/>
            <person name="Szebenyi C."/>
            <person name="Tomsovsky M."/>
            <person name="Tulloss R.E."/>
            <person name="Uehling J."/>
            <person name="Grigoriev I.V."/>
            <person name="Vagvolgyi C."/>
            <person name="Papp T."/>
            <person name="Martin F.M."/>
            <person name="Miettinen O."/>
            <person name="Hibbett D.S."/>
            <person name="Nagy L.G."/>
        </authorList>
    </citation>
    <scope>NUCLEOTIDE SEQUENCE [LARGE SCALE GENOMIC DNA]</scope>
    <source>
        <strain evidence="1 2">NL-1719</strain>
    </source>
</reference>
<name>A0ACD3AX03_9AGAR</name>
<evidence type="ECO:0000313" key="2">
    <source>
        <dbReference type="Proteomes" id="UP000308600"/>
    </source>
</evidence>
<gene>
    <name evidence="1" type="ORF">BDN72DRAFT_857100</name>
</gene>
<evidence type="ECO:0000313" key="1">
    <source>
        <dbReference type="EMBL" id="TFK70273.1"/>
    </source>
</evidence>
<sequence length="585" mass="66701">MDIVLLCDIDADNDADNNGLDQSFSLHVTESTLTGNVLHAVKLETQRDPEPGLSSSSCRRPSHSTPHFIASRMVRTTRDFPDDIWAQIAQYLGPDDLQWLVHIVDSPNLRKVHLNQRFRKVSFVADRKSVKDMYQRVKQEGGSEYIRELYIQPWRVDAARNRGSSLWDKIRDNLRPLIHADRLQKEFEDLRKHKLSKDFDRIMSCLEKSDLDELSFRWVHGAGHLRSYTKFLEMSIAKTRHTLRKVTMHVPIRTLCYLAPMYGEHSLAIEEFNVSISAYEVAPNDVSASCVRLADWMNSLPSLHAFSLHIDLDEPSSPCDISPLFNSLGSFKNLQTVALSIPAAQTYLSCPGTVNAFLKRNQGTLRSISFASPPLPSPRAGGDQIYPWAHTVMASINKDYKRLTTVQLPLLPVEGASRISPVKQLLKDHIDQIERLYLRNHAFTYQELQELFDVKEQGTHIGVTHLTLQVMYNSPELWDLLASSLPDLRSIEMWSHSVTSEDPSTGGSPDGYMRFKSEIELFKEKMKERALKNVYKAWRLSTIKLNVASGIKETMQSVLPSLKHFEFLKPAEWIHDAYPPLAILV</sequence>
<proteinExistence type="predicted"/>